<dbReference type="Proteomes" id="UP000235036">
    <property type="component" value="Unassembled WGS sequence"/>
</dbReference>
<name>A0A2N6K7J5_FISMU</name>
<sequence>MPQTDFTQKLQDLMQRVGILSYKTLSRTAGVSERQILRLRQLGVEQMRLDVLLKLSQVLQISLQELVATFSGQELLPNKAATPPQELLQQITDLKTEYDRLQLQLQQQRLTLQQEFQQSSLQLLESLLLQFPTAAHKARENPQLSAVNIVPLVHKPLERLLQQWGIEAIASVGAEIPYDPLLHQLMDGIAQPGDIVRVRYIGYRQGDKLLYRAKVSPL</sequence>
<dbReference type="GO" id="GO:0042803">
    <property type="term" value="F:protein homodimerization activity"/>
    <property type="evidence" value="ECO:0007669"/>
    <property type="project" value="InterPro"/>
</dbReference>
<keyword evidence="4" id="KW-1185">Reference proteome</keyword>
<dbReference type="EMBL" id="NRQW01000076">
    <property type="protein sequence ID" value="PLZ93287.1"/>
    <property type="molecule type" value="Genomic_DNA"/>
</dbReference>
<evidence type="ECO:0000259" key="2">
    <source>
        <dbReference type="Pfam" id="PF13443"/>
    </source>
</evidence>
<organism evidence="3 4">
    <name type="scientific">Fischerella muscicola CCMEE 5323</name>
    <dbReference type="NCBI Taxonomy" id="2019572"/>
    <lineage>
        <taxon>Bacteria</taxon>
        <taxon>Bacillati</taxon>
        <taxon>Cyanobacteriota</taxon>
        <taxon>Cyanophyceae</taxon>
        <taxon>Nostocales</taxon>
        <taxon>Hapalosiphonaceae</taxon>
        <taxon>Fischerella</taxon>
    </lineage>
</organism>
<evidence type="ECO:0000313" key="4">
    <source>
        <dbReference type="Proteomes" id="UP000235036"/>
    </source>
</evidence>
<feature type="coiled-coil region" evidence="1">
    <location>
        <begin position="91"/>
        <end position="118"/>
    </location>
</feature>
<accession>A0A2N6K7J5</accession>
<dbReference type="GO" id="GO:0003677">
    <property type="term" value="F:DNA binding"/>
    <property type="evidence" value="ECO:0007669"/>
    <property type="project" value="InterPro"/>
</dbReference>
<dbReference type="Pfam" id="PF13443">
    <property type="entry name" value="HTH_26"/>
    <property type="match status" value="1"/>
</dbReference>
<dbReference type="InterPro" id="IPR010982">
    <property type="entry name" value="Lambda_DNA-bd_dom_sf"/>
</dbReference>
<evidence type="ECO:0000256" key="1">
    <source>
        <dbReference type="SAM" id="Coils"/>
    </source>
</evidence>
<protein>
    <submittedName>
        <fullName evidence="3">Nucleotide exchange factor GrpE</fullName>
    </submittedName>
</protein>
<dbReference type="InterPro" id="IPR001387">
    <property type="entry name" value="Cro/C1-type_HTH"/>
</dbReference>
<dbReference type="SUPFAM" id="SSF47413">
    <property type="entry name" value="lambda repressor-like DNA-binding domains"/>
    <property type="match status" value="1"/>
</dbReference>
<proteinExistence type="predicted"/>
<comment type="caution">
    <text evidence="3">The sequence shown here is derived from an EMBL/GenBank/DDBJ whole genome shotgun (WGS) entry which is preliminary data.</text>
</comment>
<dbReference type="Pfam" id="PF01025">
    <property type="entry name" value="GrpE"/>
    <property type="match status" value="1"/>
</dbReference>
<dbReference type="GO" id="GO:0051087">
    <property type="term" value="F:protein-folding chaperone binding"/>
    <property type="evidence" value="ECO:0007669"/>
    <property type="project" value="InterPro"/>
</dbReference>
<dbReference type="Gene3D" id="1.10.260.40">
    <property type="entry name" value="lambda repressor-like DNA-binding domains"/>
    <property type="match status" value="1"/>
</dbReference>
<dbReference type="InterPro" id="IPR000740">
    <property type="entry name" value="GrpE"/>
</dbReference>
<dbReference type="GO" id="GO:0000774">
    <property type="term" value="F:adenyl-nucleotide exchange factor activity"/>
    <property type="evidence" value="ECO:0007669"/>
    <property type="project" value="InterPro"/>
</dbReference>
<reference evidence="3 4" key="1">
    <citation type="submission" date="2017-08" db="EMBL/GenBank/DDBJ databases">
        <title>Genomes of Fischerella (Mastigocladus) sp. strains.</title>
        <authorList>
            <person name="Miller S.R."/>
        </authorList>
    </citation>
    <scope>NUCLEOTIDE SEQUENCE [LARGE SCALE GENOMIC DNA]</scope>
    <source>
        <strain evidence="3 4">CCMEE 5323</strain>
    </source>
</reference>
<gene>
    <name evidence="3" type="primary">grpE</name>
    <name evidence="3" type="ORF">CEN44_03585</name>
</gene>
<dbReference type="RefSeq" id="WP_016867442.1">
    <property type="nucleotide sequence ID" value="NZ_CAWNVR010000004.1"/>
</dbReference>
<dbReference type="GO" id="GO:0006457">
    <property type="term" value="P:protein folding"/>
    <property type="evidence" value="ECO:0007669"/>
    <property type="project" value="InterPro"/>
</dbReference>
<evidence type="ECO:0000313" key="3">
    <source>
        <dbReference type="EMBL" id="PLZ93287.1"/>
    </source>
</evidence>
<dbReference type="AlphaFoldDB" id="A0A2N6K7J5"/>
<keyword evidence="1" id="KW-0175">Coiled coil</keyword>
<feature type="domain" description="HTH cro/C1-type" evidence="2">
    <location>
        <begin position="9"/>
        <end position="67"/>
    </location>
</feature>